<reference evidence="1" key="1">
    <citation type="submission" date="2019-08" db="EMBL/GenBank/DDBJ databases">
        <authorList>
            <person name="Kucharzyk K."/>
            <person name="Murdoch R.W."/>
            <person name="Higgins S."/>
            <person name="Loffler F."/>
        </authorList>
    </citation>
    <scope>NUCLEOTIDE SEQUENCE</scope>
</reference>
<protein>
    <recommendedName>
        <fullName evidence="2">Glycosyl transferase family 1 domain-containing protein</fullName>
    </recommendedName>
</protein>
<dbReference type="EMBL" id="VSSQ01000114">
    <property type="protein sequence ID" value="MPL78168.1"/>
    <property type="molecule type" value="Genomic_DNA"/>
</dbReference>
<dbReference type="SUPFAM" id="SSF53756">
    <property type="entry name" value="UDP-Glycosyltransferase/glycogen phosphorylase"/>
    <property type="match status" value="1"/>
</dbReference>
<sequence length="387" mass="45186">MMFMRLASYFYQNGFKVALIDYPDGNMAKNKQKDIDLIPYFDDKEVLIPDNVILIFQSMTPWSIFPSLKILDKTKLFFITTLPANFYPVLPGFLRNMMYEGGLVSKIFWNTLLLKEYQKCKVFLQLLEEKSANVFLDSDIVCNINKSMKTKLLNPKLLPLFSQDVETNKFLEQLNTKQDILTLCWIGRLADFKINILNHVISEAFEYANKKCKEISFIIVGDGEYENKLFNSFSEYFSIKRIKYIEPSKLNDFMLNLDILFAMGTTALDGAKLGIPTVRLDYSYSLIPKTYKYKFFYEVKGYSMGERIDSSCFNNGTHCFEDLITKFNNEAEKLSNDCFNFYKIHHSINKSSEMLLNYISDSSLIWSDICKRKLNKSLLYRFKGLLK</sequence>
<gene>
    <name evidence="1" type="ORF">SDC9_24032</name>
</gene>
<accession>A0A644UGQ5</accession>
<evidence type="ECO:0000313" key="1">
    <source>
        <dbReference type="EMBL" id="MPL78168.1"/>
    </source>
</evidence>
<dbReference type="AlphaFoldDB" id="A0A644UGQ5"/>
<proteinExistence type="predicted"/>
<dbReference type="Gene3D" id="3.40.50.2000">
    <property type="entry name" value="Glycogen Phosphorylase B"/>
    <property type="match status" value="1"/>
</dbReference>
<comment type="caution">
    <text evidence="1">The sequence shown here is derived from an EMBL/GenBank/DDBJ whole genome shotgun (WGS) entry which is preliminary data.</text>
</comment>
<name>A0A644UGQ5_9ZZZZ</name>
<organism evidence="1">
    <name type="scientific">bioreactor metagenome</name>
    <dbReference type="NCBI Taxonomy" id="1076179"/>
    <lineage>
        <taxon>unclassified sequences</taxon>
        <taxon>metagenomes</taxon>
        <taxon>ecological metagenomes</taxon>
    </lineage>
</organism>
<evidence type="ECO:0008006" key="2">
    <source>
        <dbReference type="Google" id="ProtNLM"/>
    </source>
</evidence>